<keyword evidence="2" id="KW-1185">Reference proteome</keyword>
<dbReference type="Proteomes" id="UP000736335">
    <property type="component" value="Unassembled WGS sequence"/>
</dbReference>
<reference evidence="1" key="1">
    <citation type="journal article" date="2020" name="Nat. Commun.">
        <title>Large-scale genome sequencing of mycorrhizal fungi provides insights into the early evolution of symbiotic traits.</title>
        <authorList>
            <person name="Miyauchi S."/>
            <person name="Kiss E."/>
            <person name="Kuo A."/>
            <person name="Drula E."/>
            <person name="Kohler A."/>
            <person name="Sanchez-Garcia M."/>
            <person name="Morin E."/>
            <person name="Andreopoulos B."/>
            <person name="Barry K.W."/>
            <person name="Bonito G."/>
            <person name="Buee M."/>
            <person name="Carver A."/>
            <person name="Chen C."/>
            <person name="Cichocki N."/>
            <person name="Clum A."/>
            <person name="Culley D."/>
            <person name="Crous P.W."/>
            <person name="Fauchery L."/>
            <person name="Girlanda M."/>
            <person name="Hayes R.D."/>
            <person name="Keri Z."/>
            <person name="LaButti K."/>
            <person name="Lipzen A."/>
            <person name="Lombard V."/>
            <person name="Magnuson J."/>
            <person name="Maillard F."/>
            <person name="Murat C."/>
            <person name="Nolan M."/>
            <person name="Ohm R.A."/>
            <person name="Pangilinan J."/>
            <person name="Pereira M.F."/>
            <person name="Perotto S."/>
            <person name="Peter M."/>
            <person name="Pfister S."/>
            <person name="Riley R."/>
            <person name="Sitrit Y."/>
            <person name="Stielow J.B."/>
            <person name="Szollosi G."/>
            <person name="Zifcakova L."/>
            <person name="Stursova M."/>
            <person name="Spatafora J.W."/>
            <person name="Tedersoo L."/>
            <person name="Vaario L.M."/>
            <person name="Yamada A."/>
            <person name="Yan M."/>
            <person name="Wang P."/>
            <person name="Xu J."/>
            <person name="Bruns T."/>
            <person name="Baldrian P."/>
            <person name="Vilgalys R."/>
            <person name="Dunand C."/>
            <person name="Henrissat B."/>
            <person name="Grigoriev I.V."/>
            <person name="Hibbett D."/>
            <person name="Nagy L.G."/>
            <person name="Martin F.M."/>
        </authorList>
    </citation>
    <scope>NUCLEOTIDE SEQUENCE</scope>
    <source>
        <strain evidence="1">UH-Tt-Lm1</strain>
    </source>
</reference>
<organism evidence="1 2">
    <name type="scientific">Thelephora terrestris</name>
    <dbReference type="NCBI Taxonomy" id="56493"/>
    <lineage>
        <taxon>Eukaryota</taxon>
        <taxon>Fungi</taxon>
        <taxon>Dikarya</taxon>
        <taxon>Basidiomycota</taxon>
        <taxon>Agaricomycotina</taxon>
        <taxon>Agaricomycetes</taxon>
        <taxon>Thelephorales</taxon>
        <taxon>Thelephoraceae</taxon>
        <taxon>Thelephora</taxon>
    </lineage>
</organism>
<reference evidence="1" key="2">
    <citation type="submission" date="2020-11" db="EMBL/GenBank/DDBJ databases">
        <authorList>
            <consortium name="DOE Joint Genome Institute"/>
            <person name="Kuo A."/>
            <person name="Miyauchi S."/>
            <person name="Kiss E."/>
            <person name="Drula E."/>
            <person name="Kohler A."/>
            <person name="Sanchez-Garcia M."/>
            <person name="Andreopoulos B."/>
            <person name="Barry K.W."/>
            <person name="Bonito G."/>
            <person name="Buee M."/>
            <person name="Carver A."/>
            <person name="Chen C."/>
            <person name="Cichocki N."/>
            <person name="Clum A."/>
            <person name="Culley D."/>
            <person name="Crous P.W."/>
            <person name="Fauchery L."/>
            <person name="Girlanda M."/>
            <person name="Hayes R."/>
            <person name="Keri Z."/>
            <person name="Labutti K."/>
            <person name="Lipzen A."/>
            <person name="Lombard V."/>
            <person name="Magnuson J."/>
            <person name="Maillard F."/>
            <person name="Morin E."/>
            <person name="Murat C."/>
            <person name="Nolan M."/>
            <person name="Ohm R."/>
            <person name="Pangilinan J."/>
            <person name="Pereira M."/>
            <person name="Perotto S."/>
            <person name="Peter M."/>
            <person name="Riley R."/>
            <person name="Sitrit Y."/>
            <person name="Stielow B."/>
            <person name="Szollosi G."/>
            <person name="Zifcakova L."/>
            <person name="Stursova M."/>
            <person name="Spatafora J.W."/>
            <person name="Tedersoo L."/>
            <person name="Vaario L.-M."/>
            <person name="Yamada A."/>
            <person name="Yan M."/>
            <person name="Wang P."/>
            <person name="Xu J."/>
            <person name="Bruns T."/>
            <person name="Baldrian P."/>
            <person name="Vilgalys R."/>
            <person name="Henrissat B."/>
            <person name="Grigoriev I.V."/>
            <person name="Hibbett D."/>
            <person name="Nagy L.G."/>
            <person name="Martin F.M."/>
        </authorList>
    </citation>
    <scope>NUCLEOTIDE SEQUENCE</scope>
    <source>
        <strain evidence="1">UH-Tt-Lm1</strain>
    </source>
</reference>
<dbReference type="EMBL" id="WIUZ02000028">
    <property type="protein sequence ID" value="KAF9777726.1"/>
    <property type="molecule type" value="Genomic_DNA"/>
</dbReference>
<evidence type="ECO:0000313" key="2">
    <source>
        <dbReference type="Proteomes" id="UP000736335"/>
    </source>
</evidence>
<accession>A0A9P6H3H2</accession>
<gene>
    <name evidence="1" type="ORF">BJ322DRAFT_1025569</name>
</gene>
<evidence type="ECO:0000313" key="1">
    <source>
        <dbReference type="EMBL" id="KAF9777726.1"/>
    </source>
</evidence>
<comment type="caution">
    <text evidence="1">The sequence shown here is derived from an EMBL/GenBank/DDBJ whole genome shotgun (WGS) entry which is preliminary data.</text>
</comment>
<sequence length="127" mass="13688">MVHAVIVDANCLSTTAQLLEGGNIEVVARQSANEKVTEDNSGAERMEDKSPIRQVDGFAQTSWTLTLVREESNGRWTIGGGASSWPDQKPPGVVTVFRTLSGIATFSRLSTTAARGLDDFPQHSRLS</sequence>
<proteinExistence type="predicted"/>
<dbReference type="AlphaFoldDB" id="A0A9P6H3H2"/>
<name>A0A9P6H3H2_9AGAM</name>
<protein>
    <submittedName>
        <fullName evidence="1">Uncharacterized protein</fullName>
    </submittedName>
</protein>